<dbReference type="EMBL" id="CAJVOS010000016">
    <property type="protein sequence ID" value="CAG8045615.1"/>
    <property type="molecule type" value="Genomic_DNA"/>
</dbReference>
<dbReference type="InterPro" id="IPR023753">
    <property type="entry name" value="FAD/NAD-binding_dom"/>
</dbReference>
<dbReference type="OrthoDB" id="202203at2759"/>
<dbReference type="InterPro" id="IPR036188">
    <property type="entry name" value="FAD/NAD-bd_sf"/>
</dbReference>
<evidence type="ECO:0000313" key="2">
    <source>
        <dbReference type="EMBL" id="CAG8045615.1"/>
    </source>
</evidence>
<dbReference type="PRINTS" id="PR00368">
    <property type="entry name" value="FADPNR"/>
</dbReference>
<dbReference type="SUPFAM" id="SSF51905">
    <property type="entry name" value="FAD/NAD(P)-binding domain"/>
    <property type="match status" value="1"/>
</dbReference>
<dbReference type="Pfam" id="PF07992">
    <property type="entry name" value="Pyr_redox_2"/>
    <property type="match status" value="1"/>
</dbReference>
<keyword evidence="3" id="KW-1185">Reference proteome</keyword>
<proteinExistence type="predicted"/>
<dbReference type="AlphaFoldDB" id="A0A9W4MNK0"/>
<dbReference type="GO" id="GO:0050660">
    <property type="term" value="F:flavin adenine dinucleotide binding"/>
    <property type="evidence" value="ECO:0007669"/>
    <property type="project" value="TreeGrafter"/>
</dbReference>
<sequence length="423" mass="46909">MFGRLILIGKLITVILRKALFQLQWKLRRILHKHTYKPGESKNIVVIGASFAGYHAAHCLANSLPTGYRVVVIEKNSHFQLTWVLPRFSVVQGHENKAFIPYSPYINAPDGACLWVHDSVTAIQPKEGASRVQVSSGDWIDYEYLVIATGCTAELPSRVNWDSKEEGIIALRGQQRRFDRAEDIVVIGGGAAGVELATDLKSHYPEKNVTLIHSHPKLLGAGFGPKIHDAVAKEMERLGVDLVLGERPAIPDEFAGEIVLKDRTVHYDCLVKCIGQKPNTDLFRFLDSNSFTPSGHLRVQDTLQVQDAQHTNVYAAGDVIDEVIKNGRSAMEQGQAVAQNILRSIQGRAQVKYRQQWWEGLTKVTIGLVSEAFPIQSIANIGQGQSVVYMNDGQAEVTMTLRQKTELDSAAVWKHLGATPYDI</sequence>
<accession>A0A9W4MNK0</accession>
<name>A0A9W4MNK0_PENOL</name>
<feature type="domain" description="FAD/NAD(P)-binding" evidence="1">
    <location>
        <begin position="43"/>
        <end position="334"/>
    </location>
</feature>
<dbReference type="PANTHER" id="PTHR43735:SF5">
    <property type="entry name" value="FAD_NAD(P)-BINDING DOMAIN-CONTAINING PROTEIN"/>
    <property type="match status" value="1"/>
</dbReference>
<dbReference type="PRINTS" id="PR00469">
    <property type="entry name" value="PNDRDTASEII"/>
</dbReference>
<organism evidence="2 3">
    <name type="scientific">Penicillium olsonii</name>
    <dbReference type="NCBI Taxonomy" id="99116"/>
    <lineage>
        <taxon>Eukaryota</taxon>
        <taxon>Fungi</taxon>
        <taxon>Dikarya</taxon>
        <taxon>Ascomycota</taxon>
        <taxon>Pezizomycotina</taxon>
        <taxon>Eurotiomycetes</taxon>
        <taxon>Eurotiomycetidae</taxon>
        <taxon>Eurotiales</taxon>
        <taxon>Aspergillaceae</taxon>
        <taxon>Penicillium</taxon>
    </lineage>
</organism>
<dbReference type="Gene3D" id="3.50.50.100">
    <property type="match status" value="1"/>
</dbReference>
<dbReference type="GO" id="GO:0005737">
    <property type="term" value="C:cytoplasm"/>
    <property type="evidence" value="ECO:0007669"/>
    <property type="project" value="TreeGrafter"/>
</dbReference>
<gene>
    <name evidence="2" type="ORF">POLS_LOCUS3107</name>
</gene>
<evidence type="ECO:0000259" key="1">
    <source>
        <dbReference type="Pfam" id="PF07992"/>
    </source>
</evidence>
<dbReference type="Proteomes" id="UP001153618">
    <property type="component" value="Unassembled WGS sequence"/>
</dbReference>
<dbReference type="GO" id="GO:0004174">
    <property type="term" value="F:electron-transferring-flavoprotein dehydrogenase activity"/>
    <property type="evidence" value="ECO:0007669"/>
    <property type="project" value="TreeGrafter"/>
</dbReference>
<evidence type="ECO:0000313" key="3">
    <source>
        <dbReference type="Proteomes" id="UP001153618"/>
    </source>
</evidence>
<reference evidence="2" key="1">
    <citation type="submission" date="2021-07" db="EMBL/GenBank/DDBJ databases">
        <authorList>
            <person name="Branca A.L. A."/>
        </authorList>
    </citation>
    <scope>NUCLEOTIDE SEQUENCE</scope>
</reference>
<comment type="caution">
    <text evidence="2">The sequence shown here is derived from an EMBL/GenBank/DDBJ whole genome shotgun (WGS) entry which is preliminary data.</text>
</comment>
<protein>
    <recommendedName>
        <fullName evidence="1">FAD/NAD(P)-binding domain-containing protein</fullName>
    </recommendedName>
</protein>
<dbReference type="PANTHER" id="PTHR43735">
    <property type="entry name" value="APOPTOSIS-INDUCING FACTOR 1"/>
    <property type="match status" value="1"/>
</dbReference>